<feature type="transmembrane region" description="Helical" evidence="2">
    <location>
        <begin position="317"/>
        <end position="340"/>
    </location>
</feature>
<name>A0AAW1Q1X5_9CHLO</name>
<keyword evidence="2" id="KW-0472">Membrane</keyword>
<feature type="transmembrane region" description="Helical" evidence="2">
    <location>
        <begin position="249"/>
        <end position="267"/>
    </location>
</feature>
<dbReference type="SUPFAM" id="SSF103481">
    <property type="entry name" value="Multidrug resistance efflux transporter EmrE"/>
    <property type="match status" value="1"/>
</dbReference>
<gene>
    <name evidence="4" type="ORF">WJX72_012252</name>
</gene>
<protein>
    <recommendedName>
        <fullName evidence="3">EamA domain-containing protein</fullName>
    </recommendedName>
</protein>
<keyword evidence="5" id="KW-1185">Reference proteome</keyword>
<accession>A0AAW1Q1X5</accession>
<reference evidence="4 5" key="1">
    <citation type="journal article" date="2024" name="Nat. Commun.">
        <title>Phylogenomics reveals the evolutionary origins of lichenization in chlorophyte algae.</title>
        <authorList>
            <person name="Puginier C."/>
            <person name="Libourel C."/>
            <person name="Otte J."/>
            <person name="Skaloud P."/>
            <person name="Haon M."/>
            <person name="Grisel S."/>
            <person name="Petersen M."/>
            <person name="Berrin J.G."/>
            <person name="Delaux P.M."/>
            <person name="Dal Grande F."/>
            <person name="Keller J."/>
        </authorList>
    </citation>
    <scope>NUCLEOTIDE SEQUENCE [LARGE SCALE GENOMIC DNA]</scope>
    <source>
        <strain evidence="4 5">SAG 2043</strain>
    </source>
</reference>
<dbReference type="InterPro" id="IPR000620">
    <property type="entry name" value="EamA_dom"/>
</dbReference>
<comment type="similarity">
    <text evidence="1">Belongs to the drug/metabolite transporter (DMT) superfamily. Plant drug/metabolite exporter (P-DME) (TC 2.A.7.4) family.</text>
</comment>
<dbReference type="EMBL" id="JALJOR010000006">
    <property type="protein sequence ID" value="KAK9815935.1"/>
    <property type="molecule type" value="Genomic_DNA"/>
</dbReference>
<feature type="domain" description="EamA" evidence="3">
    <location>
        <begin position="52"/>
        <end position="179"/>
    </location>
</feature>
<proteinExistence type="inferred from homology"/>
<keyword evidence="2" id="KW-0812">Transmembrane</keyword>
<feature type="transmembrane region" description="Helical" evidence="2">
    <location>
        <begin position="216"/>
        <end position="237"/>
    </location>
</feature>
<organism evidence="4 5">
    <name type="scientific">[Myrmecia] bisecta</name>
    <dbReference type="NCBI Taxonomy" id="41462"/>
    <lineage>
        <taxon>Eukaryota</taxon>
        <taxon>Viridiplantae</taxon>
        <taxon>Chlorophyta</taxon>
        <taxon>core chlorophytes</taxon>
        <taxon>Trebouxiophyceae</taxon>
        <taxon>Trebouxiales</taxon>
        <taxon>Trebouxiaceae</taxon>
        <taxon>Myrmecia</taxon>
    </lineage>
</organism>
<dbReference type="InterPro" id="IPR037185">
    <property type="entry name" value="EmrE-like"/>
</dbReference>
<keyword evidence="2" id="KW-1133">Transmembrane helix</keyword>
<dbReference type="AlphaFoldDB" id="A0AAW1Q1X5"/>
<evidence type="ECO:0000256" key="2">
    <source>
        <dbReference type="SAM" id="Phobius"/>
    </source>
</evidence>
<feature type="transmembrane region" description="Helical" evidence="2">
    <location>
        <begin position="287"/>
        <end position="305"/>
    </location>
</feature>
<dbReference type="GO" id="GO:0016020">
    <property type="term" value="C:membrane"/>
    <property type="evidence" value="ECO:0007669"/>
    <property type="project" value="InterPro"/>
</dbReference>
<feature type="transmembrane region" description="Helical" evidence="2">
    <location>
        <begin position="135"/>
        <end position="158"/>
    </location>
</feature>
<evidence type="ECO:0000313" key="4">
    <source>
        <dbReference type="EMBL" id="KAK9815935.1"/>
    </source>
</evidence>
<evidence type="ECO:0000259" key="3">
    <source>
        <dbReference type="Pfam" id="PF00892"/>
    </source>
</evidence>
<evidence type="ECO:0000256" key="1">
    <source>
        <dbReference type="ARBA" id="ARBA00007635"/>
    </source>
</evidence>
<dbReference type="Pfam" id="PF00892">
    <property type="entry name" value="EamA"/>
    <property type="match status" value="1"/>
</dbReference>
<evidence type="ECO:0000313" key="5">
    <source>
        <dbReference type="Proteomes" id="UP001489004"/>
    </source>
</evidence>
<comment type="caution">
    <text evidence="4">The sequence shown here is derived from an EMBL/GenBank/DDBJ whole genome shotgun (WGS) entry which is preliminary data.</text>
</comment>
<feature type="transmembrane region" description="Helical" evidence="2">
    <location>
        <begin position="108"/>
        <end position="129"/>
    </location>
</feature>
<dbReference type="Proteomes" id="UP001489004">
    <property type="component" value="Unassembled WGS sequence"/>
</dbReference>
<feature type="transmembrane region" description="Helical" evidence="2">
    <location>
        <begin position="165"/>
        <end position="183"/>
    </location>
</feature>
<sequence length="408" mass="42958">MINLTATSALPVSPISAALFRQPLRTTTPASTSAKHSLLYRAARKLPILVNLCTATALTIISQLVNDQGMADNSVQVLAWVKYGSSLACSLLLQSAHKEDRKPVSQRASRLMTLVGLLDVFAYALQVWGFQLCGAALGTLIFAATGQTFTAALSFLFLGQRLSTGQLSAVALVCFGLFIRALAPSPSTASVSPASDGHWIADLTAVGMSGGQLTGVMVLLVSSLAYSVLGIAYDLLVRVEKQPPSHSRLMIHIAKIGFGANTLYQLCYTLPRWQPLISQPMVASGTSGWHAFALLCAFSLVYNVHSYCQGLVFRTEGALGVGLVTAVRGATVSLVAGSMFCSPAQPSQCMTAWSGASAGVITAGGVAWVVSKQVAAPPSATTPKLSRSMSSQKQLQILISQKSVKQQH</sequence>